<dbReference type="RefSeq" id="WP_172203397.1">
    <property type="nucleotide sequence ID" value="NZ_CP071060.1"/>
</dbReference>
<evidence type="ECO:0000313" key="3">
    <source>
        <dbReference type="Proteomes" id="UP000663570"/>
    </source>
</evidence>
<keyword evidence="1" id="KW-0472">Membrane</keyword>
<feature type="transmembrane region" description="Helical" evidence="1">
    <location>
        <begin position="27"/>
        <end position="49"/>
    </location>
</feature>
<accession>A0ABX7M517</accession>
<proteinExistence type="predicted"/>
<evidence type="ECO:0000256" key="1">
    <source>
        <dbReference type="SAM" id="Phobius"/>
    </source>
</evidence>
<name>A0ABX7M517_9RHOO</name>
<gene>
    <name evidence="2" type="ORF">JY500_18960</name>
</gene>
<keyword evidence="1" id="KW-0812">Transmembrane</keyword>
<reference evidence="2 3" key="1">
    <citation type="submission" date="2021-02" db="EMBL/GenBank/DDBJ databases">
        <title>Niveibacterium changnyeongensis HC41.</title>
        <authorList>
            <person name="Kang M."/>
        </authorList>
    </citation>
    <scope>NUCLEOTIDE SEQUENCE [LARGE SCALE GENOMIC DNA]</scope>
    <source>
        <strain evidence="2 3">HC41</strain>
    </source>
</reference>
<protein>
    <submittedName>
        <fullName evidence="2">Uncharacterized protein</fullName>
    </submittedName>
</protein>
<dbReference type="EMBL" id="CP071060">
    <property type="protein sequence ID" value="QSI76514.1"/>
    <property type="molecule type" value="Genomic_DNA"/>
</dbReference>
<organism evidence="2 3">
    <name type="scientific">Niveibacterium microcysteis</name>
    <dbReference type="NCBI Taxonomy" id="2811415"/>
    <lineage>
        <taxon>Bacteria</taxon>
        <taxon>Pseudomonadati</taxon>
        <taxon>Pseudomonadota</taxon>
        <taxon>Betaproteobacteria</taxon>
        <taxon>Rhodocyclales</taxon>
        <taxon>Rhodocyclaceae</taxon>
        <taxon>Niveibacterium</taxon>
    </lineage>
</organism>
<keyword evidence="3" id="KW-1185">Reference proteome</keyword>
<keyword evidence="1" id="KW-1133">Transmembrane helix</keyword>
<evidence type="ECO:0000313" key="2">
    <source>
        <dbReference type="EMBL" id="QSI76514.1"/>
    </source>
</evidence>
<dbReference type="Proteomes" id="UP000663570">
    <property type="component" value="Chromosome"/>
</dbReference>
<sequence>MTHPTLFRQRQARRADLPSWLLKPGKLASALTMLIIAAFGLGQVAVLSAL</sequence>